<dbReference type="InterPro" id="IPR011990">
    <property type="entry name" value="TPR-like_helical_dom_sf"/>
</dbReference>
<reference evidence="5" key="1">
    <citation type="submission" date="2021-04" db="EMBL/GenBank/DDBJ databases">
        <title>Phylogenetic analysis of Acidobacteriaceae.</title>
        <authorList>
            <person name="Qiu L."/>
            <person name="Zhang Q."/>
        </authorList>
    </citation>
    <scope>NUCLEOTIDE SEQUENCE</scope>
    <source>
        <strain evidence="5">DSM 25168</strain>
    </source>
</reference>
<dbReference type="EMBL" id="CP093313">
    <property type="protein sequence ID" value="UWZ84347.1"/>
    <property type="molecule type" value="Genomic_DNA"/>
</dbReference>
<proteinExistence type="predicted"/>
<accession>A0A9J7BNN9</accession>
<dbReference type="SUPFAM" id="SSF48452">
    <property type="entry name" value="TPR-like"/>
    <property type="match status" value="2"/>
</dbReference>
<gene>
    <name evidence="5" type="ORF">MOP44_00080</name>
</gene>
<feature type="repeat" description="TPR" evidence="3">
    <location>
        <begin position="261"/>
        <end position="294"/>
    </location>
</feature>
<dbReference type="KEGG" id="orp:MOP44_00080"/>
<dbReference type="AlphaFoldDB" id="A0A9J7BNN9"/>
<feature type="repeat" description="TPR" evidence="3">
    <location>
        <begin position="227"/>
        <end position="260"/>
    </location>
</feature>
<evidence type="ECO:0000313" key="6">
    <source>
        <dbReference type="Proteomes" id="UP001059380"/>
    </source>
</evidence>
<evidence type="ECO:0000256" key="2">
    <source>
        <dbReference type="ARBA" id="ARBA00022803"/>
    </source>
</evidence>
<dbReference type="PANTHER" id="PTHR45586">
    <property type="entry name" value="TPR REPEAT-CONTAINING PROTEIN PA4667"/>
    <property type="match status" value="1"/>
</dbReference>
<dbReference type="Pfam" id="PF14559">
    <property type="entry name" value="TPR_19"/>
    <property type="match status" value="1"/>
</dbReference>
<dbReference type="PANTHER" id="PTHR45586:SF16">
    <property type="entry name" value="DOMAIN PROTEIN, PUTATIVE-RELATED"/>
    <property type="match status" value="1"/>
</dbReference>
<name>A0A9J7BNN9_9BACT</name>
<dbReference type="Proteomes" id="UP001059380">
    <property type="component" value="Chromosome"/>
</dbReference>
<dbReference type="Gene3D" id="1.25.40.10">
    <property type="entry name" value="Tetratricopeptide repeat domain"/>
    <property type="match status" value="3"/>
</dbReference>
<keyword evidence="2 3" id="KW-0802">TPR repeat</keyword>
<evidence type="ECO:0000256" key="4">
    <source>
        <dbReference type="SAM" id="MobiDB-lite"/>
    </source>
</evidence>
<dbReference type="Pfam" id="PF13432">
    <property type="entry name" value="TPR_16"/>
    <property type="match status" value="2"/>
</dbReference>
<protein>
    <submittedName>
        <fullName evidence="5">Tetratricopeptide repeat protein</fullName>
    </submittedName>
</protein>
<keyword evidence="1" id="KW-0677">Repeat</keyword>
<feature type="region of interest" description="Disordered" evidence="4">
    <location>
        <begin position="369"/>
        <end position="390"/>
    </location>
</feature>
<evidence type="ECO:0000313" key="5">
    <source>
        <dbReference type="EMBL" id="UWZ84347.1"/>
    </source>
</evidence>
<dbReference type="RefSeq" id="WP_260793851.1">
    <property type="nucleotide sequence ID" value="NZ_CP093313.1"/>
</dbReference>
<organism evidence="5 6">
    <name type="scientific">Occallatibacter riparius</name>
    <dbReference type="NCBI Taxonomy" id="1002689"/>
    <lineage>
        <taxon>Bacteria</taxon>
        <taxon>Pseudomonadati</taxon>
        <taxon>Acidobacteriota</taxon>
        <taxon>Terriglobia</taxon>
        <taxon>Terriglobales</taxon>
        <taxon>Acidobacteriaceae</taxon>
        <taxon>Occallatibacter</taxon>
    </lineage>
</organism>
<feature type="repeat" description="TPR" evidence="3">
    <location>
        <begin position="53"/>
        <end position="86"/>
    </location>
</feature>
<sequence>MTLALCLAATAAVGQQSSYTIQRQQALALEQQRNFSEAESAWQTLSKTHPENPEPYAHIAVLEARQEHYKEAIPLYRKALEMNPHVPGLRFNLALALFKDGQLKEAIPEFSALLKTAPPNSPDSQRLTILLGMSHYGLAEYAEAVPFLKQAAGNDAQNLPLRLALAHSCLWSKQMQCVMDVYHEILNLNAESAEADMLAGEALDEMKDNEGSTKMFRAAVKANPKEPNVHFGLGYLLWTQKQYPEAATEFQAELANDPAHAQAMLYLGDTYLQLNKQEEARLLLQKAVGLDSSLWLAHLDLGIIDSDAGRNDDALRELLAAAKLKDDDVNVHWRLARLYRTIGKKDEAKVEFDKASKLNKAADEDLYRKIANGRQRPPESSPPAAVAPNP</sequence>
<keyword evidence="6" id="KW-1185">Reference proteome</keyword>
<dbReference type="InterPro" id="IPR019734">
    <property type="entry name" value="TPR_rpt"/>
</dbReference>
<evidence type="ECO:0000256" key="1">
    <source>
        <dbReference type="ARBA" id="ARBA00022737"/>
    </source>
</evidence>
<dbReference type="PROSITE" id="PS50005">
    <property type="entry name" value="TPR"/>
    <property type="match status" value="3"/>
</dbReference>
<evidence type="ECO:0000256" key="3">
    <source>
        <dbReference type="PROSITE-ProRule" id="PRU00339"/>
    </source>
</evidence>
<dbReference type="SMART" id="SM00028">
    <property type="entry name" value="TPR"/>
    <property type="match status" value="9"/>
</dbReference>
<dbReference type="InterPro" id="IPR051012">
    <property type="entry name" value="CellSynth/LPSAsmb/PSIAsmb"/>
</dbReference>